<dbReference type="GO" id="GO:0005737">
    <property type="term" value="C:cytoplasm"/>
    <property type="evidence" value="ECO:0007669"/>
    <property type="project" value="TreeGrafter"/>
</dbReference>
<evidence type="ECO:0000256" key="2">
    <source>
        <dbReference type="ARBA" id="ARBA00022450"/>
    </source>
</evidence>
<keyword evidence="3" id="KW-0597">Phosphoprotein</keyword>
<evidence type="ECO:0000256" key="3">
    <source>
        <dbReference type="ARBA" id="ARBA00022553"/>
    </source>
</evidence>
<evidence type="ECO:0000259" key="6">
    <source>
        <dbReference type="PROSITE" id="PS50075"/>
    </source>
</evidence>
<organism evidence="7 8">
    <name type="scientific">Malassezia japonica</name>
    <dbReference type="NCBI Taxonomy" id="223818"/>
    <lineage>
        <taxon>Eukaryota</taxon>
        <taxon>Fungi</taxon>
        <taxon>Dikarya</taxon>
        <taxon>Basidiomycota</taxon>
        <taxon>Ustilaginomycotina</taxon>
        <taxon>Malasseziomycetes</taxon>
        <taxon>Malasseziales</taxon>
        <taxon>Malasseziaceae</taxon>
        <taxon>Malassezia</taxon>
    </lineage>
</organism>
<dbReference type="FunFam" id="3.30.300.30:FF:000015">
    <property type="entry name" value="Nonribosomal peptide synthase SidD"/>
    <property type="match status" value="2"/>
</dbReference>
<feature type="domain" description="Carrier" evidence="6">
    <location>
        <begin position="1786"/>
        <end position="1861"/>
    </location>
</feature>
<keyword evidence="4" id="KW-0436">Ligase</keyword>
<dbReference type="Gene3D" id="3.40.50.12780">
    <property type="entry name" value="N-terminal domain of ligase-like"/>
    <property type="match status" value="3"/>
</dbReference>
<dbReference type="EMBL" id="CP119961">
    <property type="protein sequence ID" value="WFD39558.1"/>
    <property type="molecule type" value="Genomic_DNA"/>
</dbReference>
<dbReference type="InterPro" id="IPR006162">
    <property type="entry name" value="Ppantetheine_attach_site"/>
</dbReference>
<dbReference type="RefSeq" id="XP_060122455.1">
    <property type="nucleotide sequence ID" value="XM_060266472.1"/>
</dbReference>
<dbReference type="Gene3D" id="1.10.1200.10">
    <property type="entry name" value="ACP-like"/>
    <property type="match status" value="4"/>
</dbReference>
<dbReference type="GO" id="GO:0043041">
    <property type="term" value="P:amino acid activation for nonribosomal peptide biosynthetic process"/>
    <property type="evidence" value="ECO:0007669"/>
    <property type="project" value="TreeGrafter"/>
</dbReference>
<dbReference type="PANTHER" id="PTHR45527">
    <property type="entry name" value="NONRIBOSOMAL PEPTIDE SYNTHETASE"/>
    <property type="match status" value="1"/>
</dbReference>
<evidence type="ECO:0000313" key="8">
    <source>
        <dbReference type="Proteomes" id="UP001217754"/>
    </source>
</evidence>
<keyword evidence="2" id="KW-0596">Phosphopantetheine</keyword>
<dbReference type="PROSITE" id="PS50075">
    <property type="entry name" value="CARRIER"/>
    <property type="match status" value="3"/>
</dbReference>
<dbReference type="GO" id="GO:0031177">
    <property type="term" value="F:phosphopantetheine binding"/>
    <property type="evidence" value="ECO:0007669"/>
    <property type="project" value="InterPro"/>
</dbReference>
<dbReference type="InterPro" id="IPR001242">
    <property type="entry name" value="Condensation_dom"/>
</dbReference>
<dbReference type="Pfam" id="PF00668">
    <property type="entry name" value="Condensation"/>
    <property type="match status" value="3"/>
</dbReference>
<dbReference type="InterPro" id="IPR045851">
    <property type="entry name" value="AMP-bd_C_sf"/>
</dbReference>
<dbReference type="SMART" id="SM00823">
    <property type="entry name" value="PKS_PP"/>
    <property type="match status" value="3"/>
</dbReference>
<dbReference type="GO" id="GO:0016874">
    <property type="term" value="F:ligase activity"/>
    <property type="evidence" value="ECO:0007669"/>
    <property type="project" value="UniProtKB-KW"/>
</dbReference>
<keyword evidence="8" id="KW-1185">Reference proteome</keyword>
<dbReference type="PROSITE" id="PS00012">
    <property type="entry name" value="PHOSPHOPANTETHEINE"/>
    <property type="match status" value="3"/>
</dbReference>
<reference evidence="7" key="1">
    <citation type="submission" date="2023-03" db="EMBL/GenBank/DDBJ databases">
        <title>Mating type loci evolution in Malassezia.</title>
        <authorList>
            <person name="Coelho M.A."/>
        </authorList>
    </citation>
    <scope>NUCLEOTIDE SEQUENCE</scope>
    <source>
        <strain evidence="7">CBS 9431</strain>
    </source>
</reference>
<dbReference type="Gene3D" id="3.30.559.10">
    <property type="entry name" value="Chloramphenicol acetyltransferase-like domain"/>
    <property type="match status" value="4"/>
</dbReference>
<dbReference type="InterPro" id="IPR036736">
    <property type="entry name" value="ACP-like_sf"/>
</dbReference>
<dbReference type="InterPro" id="IPR000873">
    <property type="entry name" value="AMP-dep_synth/lig_dom"/>
</dbReference>
<evidence type="ECO:0000256" key="5">
    <source>
        <dbReference type="ARBA" id="ARBA00023268"/>
    </source>
</evidence>
<dbReference type="Gene3D" id="3.30.559.30">
    <property type="entry name" value="Nonribosomal peptide synthetase, condensation domain"/>
    <property type="match status" value="4"/>
</dbReference>
<dbReference type="SUPFAM" id="SSF47336">
    <property type="entry name" value="ACP-like"/>
    <property type="match status" value="4"/>
</dbReference>
<dbReference type="PROSITE" id="PS00455">
    <property type="entry name" value="AMP_BINDING"/>
    <property type="match status" value="2"/>
</dbReference>
<dbReference type="CDD" id="cd05918">
    <property type="entry name" value="A_NRPS_SidN3_like"/>
    <property type="match status" value="1"/>
</dbReference>
<feature type="domain" description="Carrier" evidence="6">
    <location>
        <begin position="3295"/>
        <end position="3368"/>
    </location>
</feature>
<dbReference type="FunFam" id="3.40.50.12780:FF:000024">
    <property type="entry name" value="Nonribosomal siderophore peptide synthase SidC"/>
    <property type="match status" value="1"/>
</dbReference>
<sequence>MDRAPFPDVSGLRGSLLCAAWGYILHAYLLHECELVAFDWVAHQKASITVGEANTADDAISAVAAQLDGTLERAVGPCAMVYRPDLDVEEAVAYAKDQLDESVTIALLAHGRAENIGLSILASPSVHVEGSAQMMLAQVHAVVRALIRNDPLENALDSLTYSSLTNPHPILLETDMGKGGAAAERLEDQFARRVASIPSAIALACCTSLSPTHIEEWSYARLNERAEAIASHLWTLGVGYACPDDEDDEIVAMCMPKSLDMYAAILGVLKAGAAWCPIDEAWPAQRQEALLAKSRAKVVLAAGDGAKAVESCAPQGMRIVHIDALPSTRAPKPTPSAFRQSPDRLAYKIWTSGTTGLPKAVGIEHRAAVQGMRALQAAVPTTFDTPQPGQVRFLQFAAYVFDLSIFDIFYAWGHAGTVCFAPLHLLLGHLAPVARALEATHALFTPAVSAMVPRRAIPSMRMVINGGEKLSQAVAEEWTQDCGLVNIYGPAEATLSLTMHTVTPEDMFKAHNIGWTFDTALTVIVDKNGRVAPRGAIGELLLGGPQLARGYIGDEDKTRDKFVQHPTLGRVYHTGDLVRCLWDGQYEYLGRNDDQVKINGVRIELLEINAAVKAGDQRVRDADTVALPAPQDDEPPRIVSFVVSREEPTSTEVLRTDAGAIELAASLRKNVQALLPSYMVPNHFIVLHAFPRTSSAKIDRVAIRKAYDQLDLVDWEAKQAGGGDAESDAVVMAHPLANAMQGLIVDMCAVRPDQITAHVPFAALGVNSVKAMAIAAKLSERGYAIGAADLVRHDSMSKLVEASAHAEANANVRATQLASRRRAFTEAYGRDGAEVVPITSLQQSMLLETQVNAQQYWLHRVVALRQPIPLDSVRDAFQKVTDSFECLRMGFVPVRGSDAAYAPLYVGLLYASSTPDVREVSFSGLAKDALPAMQQTYNPSDATPPVHAVLLHASDGDFFVLVLHHAVYDGETLDLILDSFDAALSKETMQTAPFTSALADLIPIDETEEETSLKVWTDALSTYPRGHRIAFPSLAGPEPGDVMRRTTHVAQLPFSALEAAAVALQTSVRPIAQVAWARVLSAYMDTDKILLGDAMSLRSAQPHYATVGGPLLATLAVPVDLNASAATCIQQVHQFQTRVMDYAHVPLSYVRKQLQVPSDRPLFESLFLLEAEVGARRSSALDRTQEVDLGIAVEHALALEVRVQLDGQVHLVLNWHTAQLSEAYADLLLRQVDAMLAAYVAEPNVPAMALPQLPTALLAAPPMRAAVASPTPLEQLAYYAKHTPGAIAVEFMHDLAAGSTRTTCTYASLYKESVRVASAIAARTPSNAVVAVALARSVDTYIALLGILLSGRTYLPLDESLPDARRAQLIADSGSALVIGEGGVPLAELDGEGDVPRPHDADAAYLLYTSGSTGKPKGCLLSHANLNAAIANFHARFESAKEGTLRHARFFARSAEAFDVHLLEALLPLLVGATIVTMPRMLLMNDLGAAMAASQVTHACVVPSLFTTRGRRVLPSDLPALRLLVVGGEKIDEAILTAWGKGPIPVLNAYGPTEATIGISCASVTSASLTSQIGEAFWGNQYVILAGEGPLAERRVAMRGEAGELVIVGSHVGMGYLGVPDAPAFFARDGHAAYATGDRARIGPHGDAEYLGRIGTSQVKVRGARVELDEVNAAVVRLAPQCNAGTHATTLLLSHPTHAEPHLVAFVARDALPESNVAVDENGYEAAQQLHNVLRAELSTYMVPNVIVPLQHLPLARVSGKVDRAALGAMYAKQSLDSLQQTDDTPPTTEAEKRVAEAAVQILSLRETPGIHTDLFGLGLDSLRAVRLVYMLQEGGSAVPLASVLSRPTIAGIASLLGTAAEKYAVADVSQEARRAVKERHLDTEDILPCVPLQTATLAQSLSEPAERLYVNHVRIPGGSLAQWATALQRHPIYRTVFVPVDDGFVQAVLKEAKYGTKSSGPYTEEACNRVADDILASLGTAPPVRLTQYDDVLCLTMHHAVYDAASFAMLCEEVTSGSPGESTSYASFARHAAAVEQQATEYWAGVLDGMVVTPCPMLQGEYSAKSARAASVSRTLATPLSQLQAKAKETGVSLHALFLSSFCSLLSQYVGEDEVTLGLVLSGRMGDASHARVHGPCTTTVPFRWHAGHPLKKTHDALYEMLPYQFVRLASVARALHREGALFDILFSFLPERGESQLEDTMETGYPLALEVQTDAGRDAVDLHVVFAESRLPRKQADLLLGQLGDVLAPASDMSLRSLVHPDPLVPDEGQSFLAMFAQHAREMPDADAITFATSFEPFEAQTLSYAELDAKSTAYAKHLVQQPGEAVYVHLARSIEVYVVLLAVWKAHKTYVPLDPTLPMERLAYMAQTVGAGTLLSEARDLGPLSALPRLSLSDLQSDSAATLPPPALSAPAYILFTSGSTGKPKGVQIGHKALAAAILSWRDMLPHTPASRLLQLASPGFDVSLFEICLPLALGFAIGSAPKELLLTDLERAFWALNITMADLPAALASLLHPSRLPKLEWLMSGGDVIDERVVQTWATPPQRLINAYGPTEGTIGNTLGFMEPGTRRSVVGQVYPATTLLVLPANESTPVYAGAIGELVVAGPQVADEYVGAPDLTAAKFPTIDGRRVYRTGDRGRLLCDGRVECLGRMERGQVKVNGQRVELEEIAHELALEGIQDANVQYIQHPTHPSKQLVAFLATSAAAAPSELVLLPDGAEIAAGVLRGASQRLAPYMLPAQTLVLGHGLPLTPNNKVDVARLAQWYFGMSGSELRALRGAQAQQRSANAPPTLPDVLAALGGMLEGMDIDSDASFYTLGLDSLSAIRLVRMLRERGYTTTVAELLQCGTPYRLAERLAKGAGEVHDVADLALPDRPAFRALQAKLPAATLVPATPLQSGMLAQTVASDGALYVHKHTLQLDASADQIKEAWARLVASNTILRTSFHAVDDAVVPWVQAVHTSIVPDVTLGPSVTPPWNTTEALAQPLHKLYLHGNEATLWMHHALYDAHALGEILDELDALLQGQTPEVRPPYAALVPHLNAGERHAPFWAETLTGYVPRLLLVPGAPHAGCTASVVLPTSLADAQAACRKIGVTMHALATLAFAELMAHCTSTADVCFGQVLSLRGDVPDADRIVGPALNTVPTRVRLQGSVAQCLQRVQAQTDAARPHRHAPLRAIQKAAHAHTALVDALLDVQKIDSDDTPWKKVRLVPSDDAHDVHYALNVEFVQRPDALELVGTARTAFADTARLAALLAYMGERVQDIVAGIDDGRAVWEGEEGSVPALDEPSAEAPAEIVEALRRLLADFAEVPLDEVAPTTPLLALGLDSIASIRLAARARLQGIVLQSKDLAQPHAAAIAASYAQKRTEHAEIRAPVSVEEAAHAVRCAPNEIETVLPVTSGQAMHLANIAQQAYHVGVYSFAYRAKNLDAHAMGAAWEALQRRHALLRSIFTAGGVQCTPFQVQVAASRPLGVYTVQSKSVHDLVHDTIRQRLTPAGVFTRAVADLDLVQGTDGDAVVITLIHPMYDAWSLPLLLDDLVKLYHGATPTSAVGIESVLRVPYEAAALRTHFAPYASAPPCLLGGSGQRTRDTFVHRPDAVPLESLRALASQHGASLPAVLLAGVAHVVQQHTNTTPVVGVQQNARLADIPDVERLAAPCLNVVPLVCEVGAELGASAAHIQATLQASRPYEQVSLEAVHRALGLAFTPRFNVSVNILAMEELAARTDGPWTPMPDIGLELLSSRGAFASASPLDAWDGRRCFAATPIAIDLCIGASLSVVLRCGDDVLDASAAEALVGAITNEFQ</sequence>
<comment type="pathway">
    <text evidence="1">Siderophore biosynthesis.</text>
</comment>
<dbReference type="Proteomes" id="UP001217754">
    <property type="component" value="Chromosome 4"/>
</dbReference>
<accession>A0AAF0EYM2</accession>
<dbReference type="InterPro" id="IPR010071">
    <property type="entry name" value="AA_adenyl_dom"/>
</dbReference>
<evidence type="ECO:0000256" key="1">
    <source>
        <dbReference type="ARBA" id="ARBA00004924"/>
    </source>
</evidence>
<dbReference type="Gene3D" id="3.30.300.30">
    <property type="match status" value="3"/>
</dbReference>
<dbReference type="InterPro" id="IPR020806">
    <property type="entry name" value="PKS_PP-bd"/>
</dbReference>
<gene>
    <name evidence="7" type="ORF">MJAP1_002537</name>
</gene>
<evidence type="ECO:0000313" key="7">
    <source>
        <dbReference type="EMBL" id="WFD39558.1"/>
    </source>
</evidence>
<dbReference type="SUPFAM" id="SSF56801">
    <property type="entry name" value="Acetyl-CoA synthetase-like"/>
    <property type="match status" value="3"/>
</dbReference>
<dbReference type="InterPro" id="IPR023213">
    <property type="entry name" value="CAT-like_dom_sf"/>
</dbReference>
<name>A0AAF0EYM2_9BASI</name>
<protein>
    <submittedName>
        <fullName evidence="7">NRPS</fullName>
    </submittedName>
</protein>
<dbReference type="InterPro" id="IPR009081">
    <property type="entry name" value="PP-bd_ACP"/>
</dbReference>
<dbReference type="Pfam" id="PF00550">
    <property type="entry name" value="PP-binding"/>
    <property type="match status" value="4"/>
</dbReference>
<keyword evidence="5" id="KW-0511">Multifunctional enzyme</keyword>
<dbReference type="PANTHER" id="PTHR45527:SF1">
    <property type="entry name" value="FATTY ACID SYNTHASE"/>
    <property type="match status" value="1"/>
</dbReference>
<dbReference type="InterPro" id="IPR042099">
    <property type="entry name" value="ANL_N_sf"/>
</dbReference>
<evidence type="ECO:0000256" key="4">
    <source>
        <dbReference type="ARBA" id="ARBA00022598"/>
    </source>
</evidence>
<dbReference type="GeneID" id="85226188"/>
<dbReference type="Pfam" id="PF00501">
    <property type="entry name" value="AMP-binding"/>
    <property type="match status" value="3"/>
</dbReference>
<feature type="domain" description="Carrier" evidence="6">
    <location>
        <begin position="2788"/>
        <end position="2862"/>
    </location>
</feature>
<dbReference type="NCBIfam" id="NF003417">
    <property type="entry name" value="PRK04813.1"/>
    <property type="match status" value="3"/>
</dbReference>
<dbReference type="NCBIfam" id="TIGR01733">
    <property type="entry name" value="AA-adenyl-dom"/>
    <property type="match status" value="1"/>
</dbReference>
<dbReference type="SUPFAM" id="SSF52777">
    <property type="entry name" value="CoA-dependent acyltransferases"/>
    <property type="match status" value="8"/>
</dbReference>
<dbReference type="GO" id="GO:0044550">
    <property type="term" value="P:secondary metabolite biosynthetic process"/>
    <property type="evidence" value="ECO:0007669"/>
    <property type="project" value="TreeGrafter"/>
</dbReference>
<dbReference type="InterPro" id="IPR020845">
    <property type="entry name" value="AMP-binding_CS"/>
</dbReference>
<proteinExistence type="predicted"/>